<evidence type="ECO:0000313" key="2">
    <source>
        <dbReference type="Proteomes" id="UP000366766"/>
    </source>
</evidence>
<name>A0A564WRR9_9FIRM</name>
<dbReference type="RefSeq" id="WP_144137016.1">
    <property type="nucleotide sequence ID" value="NZ_CABHOF010000037.1"/>
</dbReference>
<proteinExistence type="predicted"/>
<reference evidence="1 2" key="1">
    <citation type="submission" date="2019-07" db="EMBL/GenBank/DDBJ databases">
        <authorList>
            <person name="Chang H.-W."/>
            <person name="Raman A."/>
            <person name="Venkatesh S."/>
            <person name="Gehrig J."/>
        </authorList>
    </citation>
    <scope>NUCLEOTIDE SEQUENCE [LARGE SCALE GENOMIC DNA]</scope>
    <source>
        <strain evidence="1">Blautia_wexlerae_LFYP_14</strain>
    </source>
</reference>
<dbReference type="Proteomes" id="UP000366766">
    <property type="component" value="Unassembled WGS sequence"/>
</dbReference>
<protein>
    <recommendedName>
        <fullName evidence="3">DUF1492 domain-containing protein</fullName>
    </recommendedName>
</protein>
<gene>
    <name evidence="1" type="ORF">BWLFYP14_01866</name>
</gene>
<accession>A0A564WRR9</accession>
<evidence type="ECO:0000313" key="1">
    <source>
        <dbReference type="EMBL" id="VUX65158.1"/>
    </source>
</evidence>
<dbReference type="EMBL" id="CABHOF010000037">
    <property type="protein sequence ID" value="VUX65158.1"/>
    <property type="molecule type" value="Genomic_DNA"/>
</dbReference>
<dbReference type="AlphaFoldDB" id="A0A564WRR9"/>
<organism evidence="1 2">
    <name type="scientific">Blautia wexlerae</name>
    <dbReference type="NCBI Taxonomy" id="418240"/>
    <lineage>
        <taxon>Bacteria</taxon>
        <taxon>Bacillati</taxon>
        <taxon>Bacillota</taxon>
        <taxon>Clostridia</taxon>
        <taxon>Lachnospirales</taxon>
        <taxon>Lachnospiraceae</taxon>
        <taxon>Blautia</taxon>
    </lineage>
</organism>
<evidence type="ECO:0008006" key="3">
    <source>
        <dbReference type="Google" id="ProtNLM"/>
    </source>
</evidence>
<keyword evidence="2" id="KW-1185">Reference proteome</keyword>
<sequence>MTAKEYLNQIREKDAAINRMIRQKENLKGMLYTIGSPGTGEKVQTSKSGSSRYEELFAKISEKEDEINNKIDDLVGLKIRICEQINELPDDVHISVLYERYVELKSWNQISDDMNYNVRYLFHIHGAALNEFYQMYEQEINADV</sequence>